<proteinExistence type="predicted"/>
<feature type="compositionally biased region" description="Polar residues" evidence="2">
    <location>
        <begin position="13"/>
        <end position="28"/>
    </location>
</feature>
<name>A0A0A9XPF8_LYGHE</name>
<evidence type="ECO:0000256" key="1">
    <source>
        <dbReference type="SAM" id="Coils"/>
    </source>
</evidence>
<feature type="compositionally biased region" description="Basic and acidic residues" evidence="2">
    <location>
        <begin position="180"/>
        <end position="201"/>
    </location>
</feature>
<organism evidence="3">
    <name type="scientific">Lygus hesperus</name>
    <name type="common">Western plant bug</name>
    <dbReference type="NCBI Taxonomy" id="30085"/>
    <lineage>
        <taxon>Eukaryota</taxon>
        <taxon>Metazoa</taxon>
        <taxon>Ecdysozoa</taxon>
        <taxon>Arthropoda</taxon>
        <taxon>Hexapoda</taxon>
        <taxon>Insecta</taxon>
        <taxon>Pterygota</taxon>
        <taxon>Neoptera</taxon>
        <taxon>Paraneoptera</taxon>
        <taxon>Hemiptera</taxon>
        <taxon>Heteroptera</taxon>
        <taxon>Panheteroptera</taxon>
        <taxon>Cimicomorpha</taxon>
        <taxon>Miridae</taxon>
        <taxon>Mirini</taxon>
        <taxon>Lygus</taxon>
    </lineage>
</organism>
<evidence type="ECO:0000313" key="3">
    <source>
        <dbReference type="EMBL" id="JAG20698.1"/>
    </source>
</evidence>
<evidence type="ECO:0000313" key="4">
    <source>
        <dbReference type="EMBL" id="JAG20699.1"/>
    </source>
</evidence>
<feature type="compositionally biased region" description="Basic and acidic residues" evidence="2">
    <location>
        <begin position="32"/>
        <end position="45"/>
    </location>
</feature>
<dbReference type="EMBL" id="GBHO01022905">
    <property type="protein sequence ID" value="JAG20699.1"/>
    <property type="molecule type" value="Transcribed_RNA"/>
</dbReference>
<gene>
    <name evidence="3" type="primary">ttk_4</name>
    <name evidence="4" type="synonym">ttk_1</name>
    <name evidence="4" type="ORF">CM83_56321</name>
    <name evidence="3" type="ORF">CM83_56322</name>
</gene>
<feature type="coiled-coil region" evidence="1">
    <location>
        <begin position="391"/>
        <end position="425"/>
    </location>
</feature>
<reference evidence="3" key="2">
    <citation type="submission" date="2014-07" db="EMBL/GenBank/DDBJ databases">
        <authorList>
            <person name="Hull J."/>
        </authorList>
    </citation>
    <scope>NUCLEOTIDE SEQUENCE</scope>
</reference>
<dbReference type="AlphaFoldDB" id="A0A0A9XPF8"/>
<feature type="compositionally biased region" description="Basic residues" evidence="2">
    <location>
        <begin position="1"/>
        <end position="12"/>
    </location>
</feature>
<reference evidence="3" key="1">
    <citation type="journal article" date="2014" name="PLoS ONE">
        <title>Transcriptome-Based Identification of ABC Transporters in the Western Tarnished Plant Bug Lygus hesperus.</title>
        <authorList>
            <person name="Hull J.J."/>
            <person name="Chaney K."/>
            <person name="Geib S.M."/>
            <person name="Fabrick J.A."/>
            <person name="Brent C.S."/>
            <person name="Walsh D."/>
            <person name="Lavine L.C."/>
        </authorList>
    </citation>
    <scope>NUCLEOTIDE SEQUENCE</scope>
</reference>
<accession>A0A0A9XPF8</accession>
<dbReference type="EMBL" id="GBHO01022906">
    <property type="protein sequence ID" value="JAG20698.1"/>
    <property type="molecule type" value="Transcribed_RNA"/>
</dbReference>
<protein>
    <submittedName>
        <fullName evidence="3">Protein tramtrack, alpha isoform</fullName>
    </submittedName>
</protein>
<feature type="region of interest" description="Disordered" evidence="2">
    <location>
        <begin position="166"/>
        <end position="237"/>
    </location>
</feature>
<sequence length="524" mass="58361">MKRRSMLGRRSRAVQQSPLAAVLPSQSIVPERNPETPRQPHREKTIPVPFQTPSINGSLSLSDTSRATAPWSVFKNTNVPWLKSPPNDDGGRRTNIEFRTGHVSRLNRLKKNDPLSELRNFGFSNTLSKKNDVNTAAVGMGFMKVTKQPPVVPLVRSQDLKLNKYKQQKDVKGSNNAVGKENRGEHYKDEAEAERVTRELRSLQNQWEDQDIRTESPPWSNSPNPLSDSTLSTPAPNPSIIVSSPQKSPKPVDFSSTLGVAPLESTLVRKNEFDEEGQDVNFIELQSLVAEETHTHPQSLDLSTVLGTASLGVDTVELLDKPNMSMTKTSWGAKFRSPLLAVTEEPEPSLVGDENVPPDHADNLCSPVVSSGSDKVTSEVASPGTGTPNLFKEFQDRLVDLTLKIQNAEEKRLQAEKERRCLEIERKKVFDEFFSYLEQNRQALTQQVAKRRKVAPNSTKKSRPSVVASKLHKKDLRIFTPKDIGSYSRTPSQISGAATSKLVPFTPRSLRKNLNQQFNSIFGS</sequence>
<evidence type="ECO:0000256" key="2">
    <source>
        <dbReference type="SAM" id="MobiDB-lite"/>
    </source>
</evidence>
<keyword evidence="1" id="KW-0175">Coiled coil</keyword>
<feature type="region of interest" description="Disordered" evidence="2">
    <location>
        <begin position="1"/>
        <end position="56"/>
    </location>
</feature>
<feature type="compositionally biased region" description="Low complexity" evidence="2">
    <location>
        <begin position="216"/>
        <end position="229"/>
    </location>
</feature>